<keyword evidence="1" id="KW-0723">Serine/threonine-protein kinase</keyword>
<feature type="region of interest" description="Disordered" evidence="7">
    <location>
        <begin position="441"/>
        <end position="461"/>
    </location>
</feature>
<keyword evidence="3 6" id="KW-0547">Nucleotide-binding</keyword>
<dbReference type="InterPro" id="IPR011009">
    <property type="entry name" value="Kinase-like_dom_sf"/>
</dbReference>
<dbReference type="GO" id="GO:0004674">
    <property type="term" value="F:protein serine/threonine kinase activity"/>
    <property type="evidence" value="ECO:0007669"/>
    <property type="project" value="UniProtKB-KW"/>
</dbReference>
<dbReference type="InterPro" id="IPR045270">
    <property type="entry name" value="STKc_AGC"/>
</dbReference>
<evidence type="ECO:0000313" key="13">
    <source>
        <dbReference type="Proteomes" id="UP000039324"/>
    </source>
</evidence>
<dbReference type="GO" id="GO:0005524">
    <property type="term" value="F:ATP binding"/>
    <property type="evidence" value="ECO:0007669"/>
    <property type="project" value="UniProtKB-UniRule"/>
</dbReference>
<dbReference type="InterPro" id="IPR017441">
    <property type="entry name" value="Protein_kinase_ATP_BS"/>
</dbReference>
<dbReference type="InterPro" id="IPR000719">
    <property type="entry name" value="Prot_kinase_dom"/>
</dbReference>
<keyword evidence="13" id="KW-1185">Reference proteome</keyword>
<dbReference type="InterPro" id="IPR044926">
    <property type="entry name" value="RGS_subdomain_2"/>
</dbReference>
<evidence type="ECO:0000256" key="4">
    <source>
        <dbReference type="ARBA" id="ARBA00022777"/>
    </source>
</evidence>
<dbReference type="InterPro" id="IPR008271">
    <property type="entry name" value="Ser/Thr_kinase_AS"/>
</dbReference>
<organism evidence="11 13">
    <name type="scientific">Plasmodiophora brassicae</name>
    <name type="common">Clubroot disease agent</name>
    <dbReference type="NCBI Taxonomy" id="37360"/>
    <lineage>
        <taxon>Eukaryota</taxon>
        <taxon>Sar</taxon>
        <taxon>Rhizaria</taxon>
        <taxon>Endomyxa</taxon>
        <taxon>Phytomyxea</taxon>
        <taxon>Plasmodiophorida</taxon>
        <taxon>Plasmodiophoridae</taxon>
        <taxon>Plasmodiophora</taxon>
    </lineage>
</organism>
<dbReference type="PROSITE" id="PS00108">
    <property type="entry name" value="PROTEIN_KINASE_ST"/>
    <property type="match status" value="1"/>
</dbReference>
<dbReference type="AlphaFoldDB" id="A0A0G4II76"/>
<accession>A0A0G4II76</accession>
<dbReference type="SMART" id="SM00220">
    <property type="entry name" value="S_TKc"/>
    <property type="match status" value="1"/>
</dbReference>
<evidence type="ECO:0000313" key="14">
    <source>
        <dbReference type="Proteomes" id="UP000290189"/>
    </source>
</evidence>
<geneLocation type="mitochondrion" evidence="12"/>
<evidence type="ECO:0000256" key="7">
    <source>
        <dbReference type="SAM" id="MobiDB-lite"/>
    </source>
</evidence>
<reference evidence="11 13" key="1">
    <citation type="submission" date="2015-02" db="EMBL/GenBank/DDBJ databases">
        <authorList>
            <person name="Chooi Y.-H."/>
        </authorList>
    </citation>
    <scope>NUCLEOTIDE SEQUENCE [LARGE SCALE GENOMIC DNA]</scope>
    <source>
        <strain evidence="11">E3</strain>
    </source>
</reference>
<dbReference type="PANTHER" id="PTHR24355">
    <property type="entry name" value="G PROTEIN-COUPLED RECEPTOR KINASE/RIBOSOMAL PROTEIN S6 KINASE"/>
    <property type="match status" value="1"/>
</dbReference>
<dbReference type="Gene3D" id="1.10.167.10">
    <property type="entry name" value="Regulator of G-protein Signalling 4, domain 2"/>
    <property type="match status" value="1"/>
</dbReference>
<dbReference type="OrthoDB" id="354826at2759"/>
<keyword evidence="2" id="KW-0808">Transferase</keyword>
<dbReference type="STRING" id="37360.A0A0G4II76"/>
<name>A0A0G4II76_PLABS</name>
<dbReference type="SUPFAM" id="SSF56112">
    <property type="entry name" value="Protein kinase-like (PK-like)"/>
    <property type="match status" value="1"/>
</dbReference>
<feature type="domain" description="AGC-kinase C-terminal" evidence="10">
    <location>
        <begin position="536"/>
        <end position="594"/>
    </location>
</feature>
<dbReference type="PANTHER" id="PTHR24355:SF18">
    <property type="entry name" value="G PROTEIN-COUPLED RECEPTOR KINASE"/>
    <property type="match status" value="1"/>
</dbReference>
<proteinExistence type="predicted"/>
<dbReference type="Pfam" id="PF00615">
    <property type="entry name" value="RGS"/>
    <property type="match status" value="1"/>
</dbReference>
<dbReference type="InterPro" id="IPR000961">
    <property type="entry name" value="AGC-kinase_C"/>
</dbReference>
<evidence type="ECO:0000256" key="6">
    <source>
        <dbReference type="PROSITE-ProRule" id="PRU10141"/>
    </source>
</evidence>
<feature type="binding site" evidence="6">
    <location>
        <position position="207"/>
    </location>
    <ligand>
        <name>ATP</name>
        <dbReference type="ChEBI" id="CHEBI:30616"/>
    </ligand>
</feature>
<dbReference type="Proteomes" id="UP000039324">
    <property type="component" value="Unassembled WGS sequence"/>
</dbReference>
<dbReference type="Proteomes" id="UP000290189">
    <property type="component" value="Unassembled WGS sequence"/>
</dbReference>
<dbReference type="EMBL" id="OVEO01000002">
    <property type="protein sequence ID" value="SPQ94267.1"/>
    <property type="molecule type" value="Genomic_DNA"/>
</dbReference>
<gene>
    <name evidence="11" type="ORF">PBRA_003749</name>
    <name evidence="12" type="ORF">PLBR_LOCUS1482</name>
</gene>
<dbReference type="PROSITE" id="PS50132">
    <property type="entry name" value="RGS"/>
    <property type="match status" value="1"/>
</dbReference>
<dbReference type="PROSITE" id="PS50011">
    <property type="entry name" value="PROTEIN_KINASE_DOM"/>
    <property type="match status" value="1"/>
</dbReference>
<keyword evidence="4" id="KW-0418">Kinase</keyword>
<evidence type="ECO:0000256" key="1">
    <source>
        <dbReference type="ARBA" id="ARBA00022527"/>
    </source>
</evidence>
<evidence type="ECO:0000259" key="10">
    <source>
        <dbReference type="PROSITE" id="PS51285"/>
    </source>
</evidence>
<dbReference type="Pfam" id="PF00069">
    <property type="entry name" value="Pkinase"/>
    <property type="match status" value="1"/>
</dbReference>
<keyword evidence="5 6" id="KW-0067">ATP-binding</keyword>
<evidence type="ECO:0000313" key="11">
    <source>
        <dbReference type="EMBL" id="CEO94936.1"/>
    </source>
</evidence>
<dbReference type="EMBL" id="CDSF01000002">
    <property type="protein sequence ID" value="CEO94936.1"/>
    <property type="molecule type" value="Genomic_DNA"/>
</dbReference>
<evidence type="ECO:0000256" key="5">
    <source>
        <dbReference type="ARBA" id="ARBA00022840"/>
    </source>
</evidence>
<evidence type="ECO:0000259" key="9">
    <source>
        <dbReference type="PROSITE" id="PS50132"/>
    </source>
</evidence>
<dbReference type="Gene3D" id="1.10.510.10">
    <property type="entry name" value="Transferase(Phosphotransferase) domain 1"/>
    <property type="match status" value="2"/>
</dbReference>
<dbReference type="CDD" id="cd05123">
    <property type="entry name" value="STKc_AGC"/>
    <property type="match status" value="1"/>
</dbReference>
<evidence type="ECO:0000256" key="2">
    <source>
        <dbReference type="ARBA" id="ARBA00022679"/>
    </source>
</evidence>
<dbReference type="SMART" id="SM00315">
    <property type="entry name" value="RGS"/>
    <property type="match status" value="1"/>
</dbReference>
<dbReference type="Gene3D" id="3.30.200.20">
    <property type="entry name" value="Phosphorylase Kinase, domain 1"/>
    <property type="match status" value="1"/>
</dbReference>
<evidence type="ECO:0008006" key="15">
    <source>
        <dbReference type="Google" id="ProtNLM"/>
    </source>
</evidence>
<dbReference type="PROSITE" id="PS00107">
    <property type="entry name" value="PROTEIN_KINASE_ATP"/>
    <property type="match status" value="1"/>
</dbReference>
<dbReference type="InterPro" id="IPR036305">
    <property type="entry name" value="RGS_sf"/>
</dbReference>
<protein>
    <recommendedName>
        <fullName evidence="15">G protein-coupled receptor kinase</fullName>
    </recommendedName>
</protein>
<dbReference type="CDD" id="cd07440">
    <property type="entry name" value="RGS"/>
    <property type="match status" value="1"/>
</dbReference>
<evidence type="ECO:0000313" key="12">
    <source>
        <dbReference type="EMBL" id="SPQ94267.1"/>
    </source>
</evidence>
<keyword evidence="12" id="KW-0496">Mitochondrion</keyword>
<dbReference type="PROSITE" id="PS51285">
    <property type="entry name" value="AGC_KINASE_CTER"/>
    <property type="match status" value="1"/>
</dbReference>
<feature type="domain" description="RGS" evidence="9">
    <location>
        <begin position="45"/>
        <end position="163"/>
    </location>
</feature>
<dbReference type="InterPro" id="IPR016137">
    <property type="entry name" value="RGS"/>
</dbReference>
<evidence type="ECO:0000256" key="3">
    <source>
        <dbReference type="ARBA" id="ARBA00022741"/>
    </source>
</evidence>
<reference evidence="12 14" key="2">
    <citation type="submission" date="2018-03" db="EMBL/GenBank/DDBJ databases">
        <authorList>
            <person name="Fogelqvist J."/>
        </authorList>
    </citation>
    <scope>NUCLEOTIDE SEQUENCE [LARGE SCALE GENOMIC DNA]</scope>
</reference>
<feature type="domain" description="Protein kinase" evidence="8">
    <location>
        <begin position="178"/>
        <end position="535"/>
    </location>
</feature>
<dbReference type="SUPFAM" id="SSF48097">
    <property type="entry name" value="Regulator of G-protein signaling, RGS"/>
    <property type="match status" value="1"/>
</dbReference>
<sequence>MEIIQQFAENETYLFALRQQGQVEIALTVPDVSKAEVAQMRVSETLDAILQEPLGNVFFNHFLRDANCLDMAMFLQEVGEFDELPIGRYRGFVRNRIINKYLRRTSLSAVTVPESSRDVILQRVATSADDIDIFASVKLSVQRDLLMDVFPEFLRSPYYSRLLAFRAKETMTVCREDFEFIRVLGKGGFGKVYAARKLDTRQMYACKEMSKDKVYERKRERLLQNEVRSGVLQPRFTYRPWYQRHFLTRVNHPFIVGLHYAFQDKTNLYFVMDLVTGGELEYHLHNRGKFPGNWVRFFVAGITLALEHLHSMSIVYRDLKLENVLLDADGFVMLADLGLCSTVPDGQQLFEHCGTRSFMAPEQCTSGYRFEVDWWALGVCTYKMLTNRNPFTKIWREQDKPKEGIVSSILTRSIRQLTNLKSSMSRRDTRTKSPMAAAIPIAEAGGDKEGGGDPGSPSSMKTALADIEKKKQMETMRRRKTTLLRGMFETALREMTWPDNVDETAKSFVQAMLQMDPNVRLGHNGAQEVKNHEFFKGFDWVRLERKHLVPPFVPSTTIVNAEYVESPEAAASKNKYPPFPDFDYVARTTFQKEVVNTMHDFGDLLYYRKHPPPQKLT</sequence>
<evidence type="ECO:0000259" key="8">
    <source>
        <dbReference type="PROSITE" id="PS50011"/>
    </source>
</evidence>